<name>A0A9W6T5A5_AMBMO</name>
<gene>
    <name evidence="1" type="ORF">Amon01_000957000</name>
</gene>
<evidence type="ECO:0000313" key="2">
    <source>
        <dbReference type="Proteomes" id="UP001165063"/>
    </source>
</evidence>
<dbReference type="Proteomes" id="UP001165063">
    <property type="component" value="Unassembled WGS sequence"/>
</dbReference>
<sequence length="74" mass="8140">MIVDQIVVAGQLVVDQIVVAGQLVVDQIVVVVVVVANQGQQIISTDYNKELKSYRLQNHTLLEENQTCGAYTLD</sequence>
<keyword evidence="2" id="KW-1185">Reference proteome</keyword>
<proteinExistence type="predicted"/>
<protein>
    <submittedName>
        <fullName evidence="1">Unnamed protein product</fullName>
    </submittedName>
</protein>
<organism evidence="1 2">
    <name type="scientific">Ambrosiozyma monospora</name>
    <name type="common">Yeast</name>
    <name type="synonym">Endomycopsis monosporus</name>
    <dbReference type="NCBI Taxonomy" id="43982"/>
    <lineage>
        <taxon>Eukaryota</taxon>
        <taxon>Fungi</taxon>
        <taxon>Dikarya</taxon>
        <taxon>Ascomycota</taxon>
        <taxon>Saccharomycotina</taxon>
        <taxon>Pichiomycetes</taxon>
        <taxon>Pichiales</taxon>
        <taxon>Pichiaceae</taxon>
        <taxon>Ambrosiozyma</taxon>
    </lineage>
</organism>
<evidence type="ECO:0000313" key="1">
    <source>
        <dbReference type="EMBL" id="GME75184.1"/>
    </source>
</evidence>
<accession>A0A9W6T5A5</accession>
<comment type="caution">
    <text evidence="1">The sequence shown here is derived from an EMBL/GenBank/DDBJ whole genome shotgun (WGS) entry which is preliminary data.</text>
</comment>
<reference evidence="1" key="1">
    <citation type="submission" date="2023-04" db="EMBL/GenBank/DDBJ databases">
        <title>Ambrosiozyma monospora NBRC 1965.</title>
        <authorList>
            <person name="Ichikawa N."/>
            <person name="Sato H."/>
            <person name="Tonouchi N."/>
        </authorList>
    </citation>
    <scope>NUCLEOTIDE SEQUENCE</scope>
    <source>
        <strain evidence="1">NBRC 1965</strain>
    </source>
</reference>
<dbReference type="AlphaFoldDB" id="A0A9W6T5A5"/>
<dbReference type="EMBL" id="BSXU01011528">
    <property type="protein sequence ID" value="GME75184.1"/>
    <property type="molecule type" value="Genomic_DNA"/>
</dbReference>